<comment type="caution">
    <text evidence="3">The sequence shown here is derived from an EMBL/GenBank/DDBJ whole genome shotgun (WGS) entry which is preliminary data.</text>
</comment>
<dbReference type="EMBL" id="WAAR01000008">
    <property type="protein sequence ID" value="KAB1118477.1"/>
    <property type="molecule type" value="Genomic_DNA"/>
</dbReference>
<accession>A0ABQ6UMN7</accession>
<organism evidence="3 4">
    <name type="scientific">Micromonospora aurantiaca</name>
    <name type="common">nom. illeg.</name>
    <dbReference type="NCBI Taxonomy" id="47850"/>
    <lineage>
        <taxon>Bacteria</taxon>
        <taxon>Bacillati</taxon>
        <taxon>Actinomycetota</taxon>
        <taxon>Actinomycetes</taxon>
        <taxon>Micromonosporales</taxon>
        <taxon>Micromonosporaceae</taxon>
        <taxon>Micromonospora</taxon>
    </lineage>
</organism>
<dbReference type="InterPro" id="IPR010330">
    <property type="entry name" value="CoiA_nuc"/>
</dbReference>
<dbReference type="RefSeq" id="WP_151011162.1">
    <property type="nucleotide sequence ID" value="NZ_WAAR01000008.1"/>
</dbReference>
<evidence type="ECO:0000313" key="4">
    <source>
        <dbReference type="Proteomes" id="UP000471364"/>
    </source>
</evidence>
<evidence type="ECO:0000313" key="3">
    <source>
        <dbReference type="EMBL" id="KAB1118477.1"/>
    </source>
</evidence>
<proteinExistence type="predicted"/>
<dbReference type="Proteomes" id="UP000471364">
    <property type="component" value="Unassembled WGS sequence"/>
</dbReference>
<protein>
    <recommendedName>
        <fullName evidence="2">Competence protein CoiA nuclease-like domain-containing protein</fullName>
    </recommendedName>
</protein>
<evidence type="ECO:0000259" key="2">
    <source>
        <dbReference type="Pfam" id="PF06054"/>
    </source>
</evidence>
<feature type="domain" description="Competence protein CoiA nuclease-like" evidence="2">
    <location>
        <begin position="119"/>
        <end position="197"/>
    </location>
</feature>
<name>A0ABQ6UMN7_9ACTN</name>
<reference evidence="3 4" key="1">
    <citation type="submission" date="2019-09" db="EMBL/GenBank/DDBJ databases">
        <title>High taxonomic diversity of Micromonospora strains isolated from Medicago sativa nodules in different geographical locations.</title>
        <authorList>
            <person name="Martinez-Hidalgo P."/>
            <person name="Flores-Felix J.D."/>
            <person name="Velazquez E."/>
            <person name="Brau L."/>
            <person name="Trujillo M.E."/>
            <person name="Martinez-Molina E."/>
        </authorList>
    </citation>
    <scope>NUCLEOTIDE SEQUENCE [LARGE SCALE GENOMIC DNA]</scope>
    <source>
        <strain evidence="3 4">ALFB5</strain>
    </source>
</reference>
<feature type="region of interest" description="Disordered" evidence="1">
    <location>
        <begin position="105"/>
        <end position="125"/>
    </location>
</feature>
<sequence>MAAAAPGYRQGEFVSRSVWEQLDPLTFNDGVFYVSAGVELQPRLNLWGHPEQPDLRERLANDRPHGVGGKKLLCLLCMRHRAQKGLPRMAVWLTFVEGRHGPMFRHEDGRSPHPEHEPETDTHKALKERKARTWEAVGGTVEVEVWRPRARRRPDVLAIGPDLTVAGEVQHSKATPRSIQVRQRALRKAGDRVVWTTDRGAGDIAFLHAVPHLSVPALADHRMYLSETRLEIGAGAITFETQRCGWADLWTGTTRCPATHKAKPCGSLHLYPTLNPHSYSRQMAATTAMFPCGPRPHLDHLLEGILHGTWLPYRHRDRVSWIPVDAHATLTAERGGTVDLAESGRTPRRDGPAGRACERRYGDAMTQAEAAGVESSPLCCGQTLPGKAGQPLVLACQLCRNSPNYYRRDELDRERV</sequence>
<keyword evidence="4" id="KW-1185">Reference proteome</keyword>
<gene>
    <name evidence="3" type="ORF">F6X54_03305</name>
</gene>
<dbReference type="Pfam" id="PF06054">
    <property type="entry name" value="CoiA_nuc"/>
    <property type="match status" value="1"/>
</dbReference>
<evidence type="ECO:0000256" key="1">
    <source>
        <dbReference type="SAM" id="MobiDB-lite"/>
    </source>
</evidence>